<dbReference type="InterPro" id="IPR038418">
    <property type="entry name" value="6-PTP_synth/QueD_sf"/>
</dbReference>
<protein>
    <submittedName>
        <fullName evidence="1">6-pyruvoyl tetrahydropterin synthase/QueD family protein</fullName>
    </submittedName>
</protein>
<organism evidence="1">
    <name type="scientific">uncultured Caudovirales phage</name>
    <dbReference type="NCBI Taxonomy" id="2100421"/>
    <lineage>
        <taxon>Viruses</taxon>
        <taxon>Duplodnaviria</taxon>
        <taxon>Heunggongvirae</taxon>
        <taxon>Uroviricota</taxon>
        <taxon>Caudoviricetes</taxon>
        <taxon>Peduoviridae</taxon>
        <taxon>Maltschvirus</taxon>
        <taxon>Maltschvirus maltsch</taxon>
    </lineage>
</organism>
<proteinExistence type="predicted"/>
<dbReference type="EMBL" id="LR796237">
    <property type="protein sequence ID" value="CAB4130073.1"/>
    <property type="molecule type" value="Genomic_DNA"/>
</dbReference>
<sequence>MTFQPVTYRYTSTKEYVDAFPVAYRQWRASDKPGGKPGCNKIHGYAFSMKFYFGTNDLDVRNWAMDYGGLSDLKKVLEDQFDHTLLVSSDDPHLEWYKEAEKRGIAKLTILPKLGCESLADMLYCYVNGVYIPDYLGQSESERLWCYKVEVRETQANCAFREGHREWNESLLDD</sequence>
<dbReference type="Gene3D" id="3.30.479.10">
    <property type="entry name" value="6-pyruvoyl tetrahydropterin synthase/QueD"/>
    <property type="match status" value="1"/>
</dbReference>
<dbReference type="Pfam" id="PF01242">
    <property type="entry name" value="PTPS"/>
    <property type="match status" value="1"/>
</dbReference>
<reference evidence="1" key="1">
    <citation type="submission" date="2020-04" db="EMBL/GenBank/DDBJ databases">
        <authorList>
            <person name="Chiriac C."/>
            <person name="Salcher M."/>
            <person name="Ghai R."/>
            <person name="Kavagutti S V."/>
        </authorList>
    </citation>
    <scope>NUCLEOTIDE SEQUENCE</scope>
</reference>
<name>A0A6J5L9V4_9CAUD</name>
<dbReference type="SUPFAM" id="SSF55620">
    <property type="entry name" value="Tetrahydrobiopterin biosynthesis enzymes-like"/>
    <property type="match status" value="1"/>
</dbReference>
<accession>A0A6J5L9V4</accession>
<evidence type="ECO:0000313" key="1">
    <source>
        <dbReference type="EMBL" id="CAB4130073.1"/>
    </source>
</evidence>
<dbReference type="InterPro" id="IPR007115">
    <property type="entry name" value="6-PTP_synth/QueD"/>
</dbReference>
<gene>
    <name evidence="1" type="ORF">UFOVP116_256</name>
</gene>